<protein>
    <recommendedName>
        <fullName evidence="4">Tail fiber protein</fullName>
    </recommendedName>
</protein>
<organism evidence="2 3">
    <name type="scientific">Pseudomonas phage PJNP013</name>
    <dbReference type="NCBI Taxonomy" id="3108093"/>
    <lineage>
        <taxon>Viruses</taxon>
        <taxon>Duplodnaviria</taxon>
        <taxon>Heunggongvirae</taxon>
        <taxon>Uroviricota</taxon>
        <taxon>Caudoviricetes</taxon>
        <taxon>Autographivirales</taxon>
        <taxon>Autoscriptoviridae</taxon>
        <taxon>Krylovirinae</taxon>
        <taxon>Phikmvvirus</taxon>
        <taxon>Phikmvvirus PJNP013</taxon>
    </lineage>
</organism>
<evidence type="ECO:0000256" key="1">
    <source>
        <dbReference type="SAM" id="MobiDB-lite"/>
    </source>
</evidence>
<dbReference type="Proteomes" id="UP001354798">
    <property type="component" value="Segment"/>
</dbReference>
<evidence type="ECO:0000313" key="3">
    <source>
        <dbReference type="Proteomes" id="UP001354798"/>
    </source>
</evidence>
<proteinExistence type="predicted"/>
<dbReference type="EMBL" id="OR941786">
    <property type="protein sequence ID" value="WVX90909.1"/>
    <property type="molecule type" value="Genomic_DNA"/>
</dbReference>
<reference evidence="2 3" key="1">
    <citation type="submission" date="2023-12" db="EMBL/GenBank/DDBJ databases">
        <title>Efficient gene editing system CRISPR-Cas12a for Pseudomonas aeruginosa bacteriophages.</title>
        <authorList>
            <person name="Yan B."/>
            <person name="Chen Y."/>
            <person name="Liu Y."/>
        </authorList>
    </citation>
    <scope>NUCLEOTIDE SEQUENCE [LARGE SCALE GENOMIC DNA]</scope>
</reference>
<accession>A0ABZ2CM29</accession>
<evidence type="ECO:0000313" key="2">
    <source>
        <dbReference type="EMBL" id="WVX90909.1"/>
    </source>
</evidence>
<feature type="region of interest" description="Disordered" evidence="1">
    <location>
        <begin position="57"/>
        <end position="83"/>
    </location>
</feature>
<name>A0ABZ2CM29_9CAUD</name>
<evidence type="ECO:0008006" key="4">
    <source>
        <dbReference type="Google" id="ProtNLM"/>
    </source>
</evidence>
<keyword evidence="3" id="KW-1185">Reference proteome</keyword>
<sequence>MFKTSVKGRYTLTRMKADGTVVSRHEFDNLITNAGLDFICAMDSTDIFSCYAAVSTSTADPDPASPTLPGEVRRTNATAPGGNTTSGIDGEWIYWRHRWRFPIGTLAGQVLATVGLVVNTDTRFEGNQGALIPAGTPTSYTRIKDSEGQPTTLVVQADEILDVQYEFRSKPVAESSAKFVIAGVERTITLKPLGFANRGNLYGERYIFYNTNPYIDGKNATGADVRDGQWVKRYPAYTRGSYKGQLELKATVDNGNMAGGITGTKDLPIYNGRNYSLTIDPPVVKNNTQEFAVVLEFSVARA</sequence>